<keyword evidence="12" id="KW-0032">Aminotransferase</keyword>
<comment type="similarity">
    <text evidence="2">Belongs to the class-V pyridoxal-phosphate-dependent aminotransferase family. NifS/IscS subfamily.</text>
</comment>
<keyword evidence="8" id="KW-0411">Iron-sulfur</keyword>
<keyword evidence="13" id="KW-1185">Reference proteome</keyword>
<evidence type="ECO:0000256" key="5">
    <source>
        <dbReference type="ARBA" id="ARBA00022723"/>
    </source>
</evidence>
<dbReference type="InterPro" id="IPR015421">
    <property type="entry name" value="PyrdxlP-dep_Trfase_major"/>
</dbReference>
<sequence>MSLKLPVYLDHNATTPVDPRVLQEMLPYFTEKFGNAASRIHAYGWEAEEGVDMARENVAALIGARPNEIVFTSGATEAVNLALKGIYESLQPGAHIITVATEHKAVLDTCRKLEKMGAVVTYLPVLPSGLIDLHVLEQAITPRTVLLSVMYANNETAVIQPIREIAALAHKHGLLFFTDATQAAGKIPIDVHADGIDLLAMSAHKMYGPKGIGALYVGKKVHHTPVIAQIDGGGHERSMRSGTLNVPGIVGMGKAAEICMEEMNAESKRLAALRDHFEEQLLAIEGSRINGKDAPRLAHATNMSFENINGEKLIFAAGSDLAFSRSSACSSVTLEPSHVLRALGLSDELVHNSFRFSFGRFSTEEQATYAINIISRLVKEHRDERNIGYHKIL</sequence>
<dbReference type="InterPro" id="IPR016454">
    <property type="entry name" value="Cysteine_dSase"/>
</dbReference>
<dbReference type="EC" id="2.8.1.7" evidence="3"/>
<dbReference type="PIRSF" id="PIRSF005572">
    <property type="entry name" value="NifS"/>
    <property type="match status" value="1"/>
</dbReference>
<dbReference type="Proteomes" id="UP000612680">
    <property type="component" value="Chromosome"/>
</dbReference>
<comment type="cofactor">
    <cofactor evidence="1 10">
        <name>pyridoxal 5'-phosphate</name>
        <dbReference type="ChEBI" id="CHEBI:597326"/>
    </cofactor>
</comment>
<dbReference type="PANTHER" id="PTHR11601:SF34">
    <property type="entry name" value="CYSTEINE DESULFURASE"/>
    <property type="match status" value="1"/>
</dbReference>
<comment type="catalytic activity">
    <reaction evidence="9">
        <text>(sulfur carrier)-H + L-cysteine = (sulfur carrier)-SH + L-alanine</text>
        <dbReference type="Rhea" id="RHEA:43892"/>
        <dbReference type="Rhea" id="RHEA-COMP:14737"/>
        <dbReference type="Rhea" id="RHEA-COMP:14739"/>
        <dbReference type="ChEBI" id="CHEBI:29917"/>
        <dbReference type="ChEBI" id="CHEBI:35235"/>
        <dbReference type="ChEBI" id="CHEBI:57972"/>
        <dbReference type="ChEBI" id="CHEBI:64428"/>
        <dbReference type="EC" id="2.8.1.7"/>
    </reaction>
</comment>
<evidence type="ECO:0000256" key="2">
    <source>
        <dbReference type="ARBA" id="ARBA00006490"/>
    </source>
</evidence>
<protein>
    <recommendedName>
        <fullName evidence="3">cysteine desulfurase</fullName>
        <ecNumber evidence="3">2.8.1.7</ecNumber>
    </recommendedName>
</protein>
<dbReference type="Pfam" id="PF00266">
    <property type="entry name" value="Aminotran_5"/>
    <property type="match status" value="1"/>
</dbReference>
<gene>
    <name evidence="12" type="ORF">HWI92_12030</name>
</gene>
<keyword evidence="5" id="KW-0479">Metal-binding</keyword>
<evidence type="ECO:0000256" key="6">
    <source>
        <dbReference type="ARBA" id="ARBA00022898"/>
    </source>
</evidence>
<keyword evidence="7" id="KW-0408">Iron</keyword>
<dbReference type="RefSeq" id="WP_204664075.1">
    <property type="nucleotide sequence ID" value="NZ_CP056775.1"/>
</dbReference>
<dbReference type="EMBL" id="CP056775">
    <property type="protein sequence ID" value="QRR01581.1"/>
    <property type="molecule type" value="Genomic_DNA"/>
</dbReference>
<dbReference type="Gene3D" id="3.90.1150.10">
    <property type="entry name" value="Aspartate Aminotransferase, domain 1"/>
    <property type="match status" value="1"/>
</dbReference>
<dbReference type="InterPro" id="IPR015422">
    <property type="entry name" value="PyrdxlP-dep_Trfase_small"/>
</dbReference>
<reference evidence="12 13" key="1">
    <citation type="submission" date="2020-06" db="EMBL/GenBank/DDBJ databases">
        <title>Dyadobacter sandarakinus sp. nov., isolated from the soil of the Arctic Yellow River Station.</title>
        <authorList>
            <person name="Zhang Y."/>
            <person name="Peng F."/>
        </authorList>
    </citation>
    <scope>NUCLEOTIDE SEQUENCE [LARGE SCALE GENOMIC DNA]</scope>
    <source>
        <strain evidence="12 13">Q3-56</strain>
    </source>
</reference>
<keyword evidence="6" id="KW-0663">Pyridoxal phosphate</keyword>
<dbReference type="GO" id="GO:0008483">
    <property type="term" value="F:transaminase activity"/>
    <property type="evidence" value="ECO:0007669"/>
    <property type="project" value="UniProtKB-KW"/>
</dbReference>
<evidence type="ECO:0000259" key="11">
    <source>
        <dbReference type="Pfam" id="PF00266"/>
    </source>
</evidence>
<keyword evidence="4" id="KW-0808">Transferase</keyword>
<dbReference type="SUPFAM" id="SSF53383">
    <property type="entry name" value="PLP-dependent transferases"/>
    <property type="match status" value="1"/>
</dbReference>
<organism evidence="12 13">
    <name type="scientific">Dyadobacter sandarakinus</name>
    <dbReference type="NCBI Taxonomy" id="2747268"/>
    <lineage>
        <taxon>Bacteria</taxon>
        <taxon>Pseudomonadati</taxon>
        <taxon>Bacteroidota</taxon>
        <taxon>Cytophagia</taxon>
        <taxon>Cytophagales</taxon>
        <taxon>Spirosomataceae</taxon>
        <taxon>Dyadobacter</taxon>
    </lineage>
</organism>
<evidence type="ECO:0000256" key="8">
    <source>
        <dbReference type="ARBA" id="ARBA00023014"/>
    </source>
</evidence>
<evidence type="ECO:0000256" key="3">
    <source>
        <dbReference type="ARBA" id="ARBA00012239"/>
    </source>
</evidence>
<dbReference type="PANTHER" id="PTHR11601">
    <property type="entry name" value="CYSTEINE DESULFURYLASE FAMILY MEMBER"/>
    <property type="match status" value="1"/>
</dbReference>
<evidence type="ECO:0000256" key="1">
    <source>
        <dbReference type="ARBA" id="ARBA00001933"/>
    </source>
</evidence>
<name>A0ABX7I9D3_9BACT</name>
<dbReference type="Gene3D" id="3.40.640.10">
    <property type="entry name" value="Type I PLP-dependent aspartate aminotransferase-like (Major domain)"/>
    <property type="match status" value="1"/>
</dbReference>
<evidence type="ECO:0000256" key="9">
    <source>
        <dbReference type="ARBA" id="ARBA00050776"/>
    </source>
</evidence>
<dbReference type="InterPro" id="IPR015424">
    <property type="entry name" value="PyrdxlP-dep_Trfase"/>
</dbReference>
<evidence type="ECO:0000313" key="12">
    <source>
        <dbReference type="EMBL" id="QRR01581.1"/>
    </source>
</evidence>
<evidence type="ECO:0000313" key="13">
    <source>
        <dbReference type="Proteomes" id="UP000612680"/>
    </source>
</evidence>
<evidence type="ECO:0000256" key="10">
    <source>
        <dbReference type="RuleBase" id="RU004504"/>
    </source>
</evidence>
<proteinExistence type="inferred from homology"/>
<dbReference type="InterPro" id="IPR000192">
    <property type="entry name" value="Aminotrans_V_dom"/>
</dbReference>
<dbReference type="InterPro" id="IPR020578">
    <property type="entry name" value="Aminotrans_V_PyrdxlP_BS"/>
</dbReference>
<evidence type="ECO:0000256" key="4">
    <source>
        <dbReference type="ARBA" id="ARBA00022679"/>
    </source>
</evidence>
<accession>A0ABX7I9D3</accession>
<feature type="domain" description="Aminotransferase class V" evidence="11">
    <location>
        <begin position="7"/>
        <end position="366"/>
    </location>
</feature>
<evidence type="ECO:0000256" key="7">
    <source>
        <dbReference type="ARBA" id="ARBA00023004"/>
    </source>
</evidence>
<dbReference type="PROSITE" id="PS00595">
    <property type="entry name" value="AA_TRANSFER_CLASS_5"/>
    <property type="match status" value="1"/>
</dbReference>